<evidence type="ECO:0000259" key="3">
    <source>
        <dbReference type="Pfam" id="PF00291"/>
    </source>
</evidence>
<sequence length="336" mass="35773">MATVQVKSRGRIRHLLLKRESFNPTGSVKDRTALGLLRALDAREELRPGSVVVESTSGNLGLALAHLLDSLDCRLIAVVDPKTPEATLRQLSAAGVQLHWVDVPDGHGGYLLSRLEAVAELRRKNTGYRWTNQYGNPANPLIHQQTTGPEIVAQGGRELDAVYVAVSTGGTLAGIAAHIRPLRRPIRLVAVDAAASLATTGAVDLDRRPGMTRTSRLVPGIGASRPSSFLRSDSYDRAVAVTDAMAIATARIFLEDTGIGLGGSAGSVVSACVHDLAEPGAPRLPLCLAADDADKYAATLYDDGWLTKMDLLHEVTETISRFRSDGLEFSADSSPN</sequence>
<protein>
    <recommendedName>
        <fullName evidence="3">Tryptophan synthase beta chain-like PALP domain-containing protein</fullName>
    </recommendedName>
</protein>
<dbReference type="Gene3D" id="3.40.50.1100">
    <property type="match status" value="2"/>
</dbReference>
<dbReference type="Pfam" id="PF00291">
    <property type="entry name" value="PALP"/>
    <property type="match status" value="1"/>
</dbReference>
<name>A0A5M3W2B4_9ACTN</name>
<proteinExistence type="predicted"/>
<dbReference type="GO" id="GO:0016765">
    <property type="term" value="F:transferase activity, transferring alkyl or aryl (other than methyl) groups"/>
    <property type="evidence" value="ECO:0007669"/>
    <property type="project" value="UniProtKB-ARBA"/>
</dbReference>
<dbReference type="InterPro" id="IPR001216">
    <property type="entry name" value="P-phosphate_BS"/>
</dbReference>
<keyword evidence="2" id="KW-0663">Pyridoxal phosphate</keyword>
<dbReference type="InterPro" id="IPR050214">
    <property type="entry name" value="Cys_Synth/Cystath_Beta-Synth"/>
</dbReference>
<dbReference type="InterPro" id="IPR036052">
    <property type="entry name" value="TrpB-like_PALP_sf"/>
</dbReference>
<comment type="caution">
    <text evidence="4">The sequence shown here is derived from an EMBL/GenBank/DDBJ whole genome shotgun (WGS) entry which is preliminary data.</text>
</comment>
<evidence type="ECO:0000313" key="5">
    <source>
        <dbReference type="Proteomes" id="UP000334990"/>
    </source>
</evidence>
<dbReference type="EMBL" id="BLAD01000065">
    <property type="protein sequence ID" value="GES03175.1"/>
    <property type="molecule type" value="Genomic_DNA"/>
</dbReference>
<keyword evidence="5" id="KW-1185">Reference proteome</keyword>
<organism evidence="4 5">
    <name type="scientific">Acrocarpospora corrugata</name>
    <dbReference type="NCBI Taxonomy" id="35763"/>
    <lineage>
        <taxon>Bacteria</taxon>
        <taxon>Bacillati</taxon>
        <taxon>Actinomycetota</taxon>
        <taxon>Actinomycetes</taxon>
        <taxon>Streptosporangiales</taxon>
        <taxon>Streptosporangiaceae</taxon>
        <taxon>Acrocarpospora</taxon>
    </lineage>
</organism>
<dbReference type="AlphaFoldDB" id="A0A5M3W2B4"/>
<dbReference type="CDD" id="cd01561">
    <property type="entry name" value="CBS_like"/>
    <property type="match status" value="1"/>
</dbReference>
<evidence type="ECO:0000256" key="2">
    <source>
        <dbReference type="ARBA" id="ARBA00022898"/>
    </source>
</evidence>
<feature type="domain" description="Tryptophan synthase beta chain-like PALP" evidence="3">
    <location>
        <begin position="14"/>
        <end position="279"/>
    </location>
</feature>
<accession>A0A5M3W2B4</accession>
<gene>
    <name evidence="4" type="ORF">Acor_52410</name>
</gene>
<dbReference type="Proteomes" id="UP000334990">
    <property type="component" value="Unassembled WGS sequence"/>
</dbReference>
<dbReference type="SUPFAM" id="SSF53686">
    <property type="entry name" value="Tryptophan synthase beta subunit-like PLP-dependent enzymes"/>
    <property type="match status" value="1"/>
</dbReference>
<evidence type="ECO:0000256" key="1">
    <source>
        <dbReference type="ARBA" id="ARBA00001933"/>
    </source>
</evidence>
<dbReference type="PANTHER" id="PTHR10314">
    <property type="entry name" value="CYSTATHIONINE BETA-SYNTHASE"/>
    <property type="match status" value="1"/>
</dbReference>
<dbReference type="PROSITE" id="PS00901">
    <property type="entry name" value="CYS_SYNTHASE"/>
    <property type="match status" value="1"/>
</dbReference>
<evidence type="ECO:0000313" key="4">
    <source>
        <dbReference type="EMBL" id="GES03175.1"/>
    </source>
</evidence>
<comment type="cofactor">
    <cofactor evidence="1">
        <name>pyridoxal 5'-phosphate</name>
        <dbReference type="ChEBI" id="CHEBI:597326"/>
    </cofactor>
</comment>
<reference evidence="4 5" key="1">
    <citation type="submission" date="2019-10" db="EMBL/GenBank/DDBJ databases">
        <title>Whole genome shotgun sequence of Acrocarpospora corrugata NBRC 13972.</title>
        <authorList>
            <person name="Ichikawa N."/>
            <person name="Kimura A."/>
            <person name="Kitahashi Y."/>
            <person name="Komaki H."/>
            <person name="Oguchi A."/>
        </authorList>
    </citation>
    <scope>NUCLEOTIDE SEQUENCE [LARGE SCALE GENOMIC DNA]</scope>
    <source>
        <strain evidence="4 5">NBRC 13972</strain>
    </source>
</reference>
<dbReference type="InterPro" id="IPR001926">
    <property type="entry name" value="TrpB-like_PALP"/>
</dbReference>
<dbReference type="GO" id="GO:0006535">
    <property type="term" value="P:cysteine biosynthetic process from serine"/>
    <property type="evidence" value="ECO:0007669"/>
    <property type="project" value="InterPro"/>
</dbReference>